<keyword evidence="2" id="KW-0963">Cytoplasm</keyword>
<protein>
    <submittedName>
        <fullName evidence="6">Talin-1</fullName>
    </submittedName>
</protein>
<feature type="coiled-coil region" evidence="3">
    <location>
        <begin position="336"/>
        <end position="406"/>
    </location>
</feature>
<dbReference type="FunFam" id="1.20.1410.10:FF:000001">
    <property type="entry name" value="Talin 2"/>
    <property type="match status" value="1"/>
</dbReference>
<dbReference type="Gene3D" id="1.20.1410.10">
    <property type="entry name" value="I/LWEQ domain"/>
    <property type="match status" value="1"/>
</dbReference>
<dbReference type="Proteomes" id="UP001372834">
    <property type="component" value="Unassembled WGS sequence"/>
</dbReference>
<feature type="region of interest" description="Disordered" evidence="4">
    <location>
        <begin position="413"/>
        <end position="432"/>
    </location>
</feature>
<dbReference type="AlphaFoldDB" id="A0AAN8PJ94"/>
<evidence type="ECO:0000256" key="2">
    <source>
        <dbReference type="ARBA" id="ARBA00022490"/>
    </source>
</evidence>
<dbReference type="GO" id="GO:0003779">
    <property type="term" value="F:actin binding"/>
    <property type="evidence" value="ECO:0007669"/>
    <property type="project" value="InterPro"/>
</dbReference>
<evidence type="ECO:0000259" key="5">
    <source>
        <dbReference type="PROSITE" id="PS50945"/>
    </source>
</evidence>
<dbReference type="EMBL" id="JAWJWE010000005">
    <property type="protein sequence ID" value="KAK6634670.1"/>
    <property type="molecule type" value="Genomic_DNA"/>
</dbReference>
<dbReference type="PANTHER" id="PTHR19981">
    <property type="entry name" value="TALIN"/>
    <property type="match status" value="1"/>
</dbReference>
<dbReference type="Pfam" id="PF01608">
    <property type="entry name" value="I_LWEQ"/>
    <property type="match status" value="1"/>
</dbReference>
<dbReference type="GO" id="GO:0005886">
    <property type="term" value="C:plasma membrane"/>
    <property type="evidence" value="ECO:0007669"/>
    <property type="project" value="TreeGrafter"/>
</dbReference>
<sequence length="432" mass="46259">MVTNVTSLLKTVKAVEDEHTRGTRALEATIEAIAQEIRALQSPEQFKSTATPEDLVRCTKPITTATARAVAAGNSGKQDDAIVAANVGRKAISDMLSICKGVASNAETVELRNRTLQAGHDVAVQYRELLQAILHVLSKPGQAEAKNLLPTISRKIAQCVTELVTSAQLLKGSDWVDPDDPTVIAENELLGAANSIDAAAKKLASLRPRRSIQETDESLNFDEMILEAAKSIAAATSALVKAASAAQRELIDLGKVSRRPLTSSDDGQWSEGLISAARLVAAATHSLVESANSLVQGVSSEEKLISAAKQVASSTAQLLVACKVKADPDSDSTKRLQAAGNAVKRATDNLVRAAQQAIQQEEERSLILNKRMVGGIAQEINARSEVFRIERQLEEARSRLTAIRQAKYKLRGGESDVETDGYQSGYESFGNR</sequence>
<dbReference type="SMART" id="SM00307">
    <property type="entry name" value="ILWEQ"/>
    <property type="match status" value="1"/>
</dbReference>
<comment type="caution">
    <text evidence="6">The sequence shown here is derived from an EMBL/GenBank/DDBJ whole genome shotgun (WGS) entry which is preliminary data.</text>
</comment>
<dbReference type="InterPro" id="IPR035964">
    <property type="entry name" value="I/LWEQ_dom_sf"/>
</dbReference>
<dbReference type="GO" id="GO:0005737">
    <property type="term" value="C:cytoplasm"/>
    <property type="evidence" value="ECO:0007669"/>
    <property type="project" value="UniProtKB-SubCell"/>
</dbReference>
<feature type="domain" description="I/LWEQ" evidence="5">
    <location>
        <begin position="173"/>
        <end position="411"/>
    </location>
</feature>
<evidence type="ECO:0000256" key="3">
    <source>
        <dbReference type="SAM" id="Coils"/>
    </source>
</evidence>
<reference evidence="6 7" key="1">
    <citation type="submission" date="2023-10" db="EMBL/GenBank/DDBJ databases">
        <title>Genomes of two closely related lineages of the louse Polyplax serrata with different host specificities.</title>
        <authorList>
            <person name="Martinu J."/>
            <person name="Tarabai H."/>
            <person name="Stefka J."/>
            <person name="Hypsa V."/>
        </authorList>
    </citation>
    <scope>NUCLEOTIDE SEQUENCE [LARGE SCALE GENOMIC DNA]</scope>
    <source>
        <strain evidence="6">HR10_N</strain>
    </source>
</reference>
<dbReference type="GO" id="GO:0005178">
    <property type="term" value="F:integrin binding"/>
    <property type="evidence" value="ECO:0007669"/>
    <property type="project" value="TreeGrafter"/>
</dbReference>
<dbReference type="Pfam" id="PF21896">
    <property type="entry name" value="Talin_IBS2B"/>
    <property type="match status" value="1"/>
</dbReference>
<keyword evidence="3" id="KW-0175">Coiled coil</keyword>
<dbReference type="SUPFAM" id="SSF109885">
    <property type="entry name" value="I/LWEQ domain"/>
    <property type="match status" value="1"/>
</dbReference>
<gene>
    <name evidence="6" type="primary">TLN1</name>
    <name evidence="6" type="ORF">RUM43_012071</name>
</gene>
<dbReference type="PANTHER" id="PTHR19981:SF1">
    <property type="entry name" value="RHEA, ISOFORM B"/>
    <property type="match status" value="1"/>
</dbReference>
<name>A0AAN8PJ94_POLSC</name>
<evidence type="ECO:0000313" key="6">
    <source>
        <dbReference type="EMBL" id="KAK6634670.1"/>
    </source>
</evidence>
<dbReference type="GO" id="GO:0005925">
    <property type="term" value="C:focal adhesion"/>
    <property type="evidence" value="ECO:0007669"/>
    <property type="project" value="TreeGrafter"/>
</dbReference>
<dbReference type="InterPro" id="IPR054082">
    <property type="entry name" value="Talin_IBS2B"/>
</dbReference>
<comment type="subcellular location">
    <subcellularLocation>
        <location evidence="1">Cytoplasm</location>
    </subcellularLocation>
</comment>
<organism evidence="6 7">
    <name type="scientific">Polyplax serrata</name>
    <name type="common">Common mouse louse</name>
    <dbReference type="NCBI Taxonomy" id="468196"/>
    <lineage>
        <taxon>Eukaryota</taxon>
        <taxon>Metazoa</taxon>
        <taxon>Ecdysozoa</taxon>
        <taxon>Arthropoda</taxon>
        <taxon>Hexapoda</taxon>
        <taxon>Insecta</taxon>
        <taxon>Pterygota</taxon>
        <taxon>Neoptera</taxon>
        <taxon>Paraneoptera</taxon>
        <taxon>Psocodea</taxon>
        <taxon>Troctomorpha</taxon>
        <taxon>Phthiraptera</taxon>
        <taxon>Anoplura</taxon>
        <taxon>Polyplacidae</taxon>
        <taxon>Polyplax</taxon>
    </lineage>
</organism>
<evidence type="ECO:0000313" key="7">
    <source>
        <dbReference type="Proteomes" id="UP001372834"/>
    </source>
</evidence>
<dbReference type="PROSITE" id="PS50945">
    <property type="entry name" value="I_LWEQ"/>
    <property type="match status" value="1"/>
</dbReference>
<dbReference type="GO" id="GO:0098609">
    <property type="term" value="P:cell-cell adhesion"/>
    <property type="evidence" value="ECO:0007669"/>
    <property type="project" value="TreeGrafter"/>
</dbReference>
<dbReference type="GO" id="GO:0030036">
    <property type="term" value="P:actin cytoskeleton organization"/>
    <property type="evidence" value="ECO:0007669"/>
    <property type="project" value="TreeGrafter"/>
</dbReference>
<accession>A0AAN8PJ94</accession>
<evidence type="ECO:0000256" key="1">
    <source>
        <dbReference type="ARBA" id="ARBA00004496"/>
    </source>
</evidence>
<evidence type="ECO:0000256" key="4">
    <source>
        <dbReference type="SAM" id="MobiDB-lite"/>
    </source>
</evidence>
<feature type="compositionally biased region" description="Polar residues" evidence="4">
    <location>
        <begin position="421"/>
        <end position="432"/>
    </location>
</feature>
<dbReference type="InterPro" id="IPR002558">
    <property type="entry name" value="ILWEQ_dom"/>
</dbReference>
<proteinExistence type="predicted"/>
<dbReference type="Gene3D" id="1.20.1420.10">
    <property type="entry name" value="Talin, central domain"/>
    <property type="match status" value="1"/>
</dbReference>